<reference evidence="2 3" key="1">
    <citation type="submission" date="2019-03" db="EMBL/GenBank/DDBJ databases">
        <title>Single cell metagenomics reveals metabolic interactions within the superorganism composed of flagellate Streblomastix strix and complex community of Bacteroidetes bacteria on its surface.</title>
        <authorList>
            <person name="Treitli S.C."/>
            <person name="Kolisko M."/>
            <person name="Husnik F."/>
            <person name="Keeling P."/>
            <person name="Hampl V."/>
        </authorList>
    </citation>
    <scope>NUCLEOTIDE SEQUENCE [LARGE SCALE GENOMIC DNA]</scope>
    <source>
        <strain evidence="2">ST1C</strain>
    </source>
</reference>
<sequence>VMLGSVNTYSYMISEQRVEQDESDYEGEVIFNLDIIKVNCVFDSTAPECSGHCMNNINKTTEQCGCIVGERRLACQDIPKQNAGSIRVTLSFVVAIMFLPMWFIFW</sequence>
<feature type="non-terminal residue" evidence="2">
    <location>
        <position position="1"/>
    </location>
</feature>
<gene>
    <name evidence="2" type="ORF">EZS28_022345</name>
</gene>
<keyword evidence="1" id="KW-1133">Transmembrane helix</keyword>
<dbReference type="AlphaFoldDB" id="A0A5J4VIA9"/>
<accession>A0A5J4VIA9</accession>
<feature type="transmembrane region" description="Helical" evidence="1">
    <location>
        <begin position="88"/>
        <end position="105"/>
    </location>
</feature>
<evidence type="ECO:0000313" key="2">
    <source>
        <dbReference type="EMBL" id="KAA6382126.1"/>
    </source>
</evidence>
<evidence type="ECO:0000313" key="3">
    <source>
        <dbReference type="Proteomes" id="UP000324800"/>
    </source>
</evidence>
<comment type="caution">
    <text evidence="2">The sequence shown here is derived from an EMBL/GenBank/DDBJ whole genome shotgun (WGS) entry which is preliminary data.</text>
</comment>
<name>A0A5J4VIA9_9EUKA</name>
<dbReference type="Proteomes" id="UP000324800">
    <property type="component" value="Unassembled WGS sequence"/>
</dbReference>
<dbReference type="EMBL" id="SNRW01006948">
    <property type="protein sequence ID" value="KAA6382126.1"/>
    <property type="molecule type" value="Genomic_DNA"/>
</dbReference>
<organism evidence="2 3">
    <name type="scientific">Streblomastix strix</name>
    <dbReference type="NCBI Taxonomy" id="222440"/>
    <lineage>
        <taxon>Eukaryota</taxon>
        <taxon>Metamonada</taxon>
        <taxon>Preaxostyla</taxon>
        <taxon>Oxymonadida</taxon>
        <taxon>Streblomastigidae</taxon>
        <taxon>Streblomastix</taxon>
    </lineage>
</organism>
<proteinExistence type="predicted"/>
<keyword evidence="1" id="KW-0472">Membrane</keyword>
<keyword evidence="1" id="KW-0812">Transmembrane</keyword>
<evidence type="ECO:0000256" key="1">
    <source>
        <dbReference type="SAM" id="Phobius"/>
    </source>
</evidence>
<protein>
    <submittedName>
        <fullName evidence="2">Uncharacterized protein</fullName>
    </submittedName>
</protein>